<name>A0A1Y1YAY4_9FUNG</name>
<dbReference type="GO" id="GO:0005737">
    <property type="term" value="C:cytoplasm"/>
    <property type="evidence" value="ECO:0007669"/>
    <property type="project" value="TreeGrafter"/>
</dbReference>
<dbReference type="SUPFAM" id="SSF48350">
    <property type="entry name" value="GTPase activation domain, GAP"/>
    <property type="match status" value="1"/>
</dbReference>
<dbReference type="InterPro" id="IPR001060">
    <property type="entry name" value="FCH_dom"/>
</dbReference>
<dbReference type="GO" id="GO:0007165">
    <property type="term" value="P:signal transduction"/>
    <property type="evidence" value="ECO:0007669"/>
    <property type="project" value="InterPro"/>
</dbReference>
<feature type="region of interest" description="Disordered" evidence="4">
    <location>
        <begin position="581"/>
        <end position="661"/>
    </location>
</feature>
<evidence type="ECO:0000256" key="2">
    <source>
        <dbReference type="PROSITE-ProRule" id="PRU01077"/>
    </source>
</evidence>
<dbReference type="PROSITE" id="PS51741">
    <property type="entry name" value="F_BAR"/>
    <property type="match status" value="1"/>
</dbReference>
<evidence type="ECO:0000259" key="5">
    <source>
        <dbReference type="PROSITE" id="PS50238"/>
    </source>
</evidence>
<comment type="caution">
    <text evidence="7">The sequence shown here is derived from an EMBL/GenBank/DDBJ whole genome shotgun (WGS) entry which is preliminary data.</text>
</comment>
<feature type="domain" description="F-BAR" evidence="6">
    <location>
        <begin position="1"/>
        <end position="247"/>
    </location>
</feature>
<feature type="region of interest" description="Disordered" evidence="4">
    <location>
        <begin position="477"/>
        <end position="502"/>
    </location>
</feature>
<feature type="compositionally biased region" description="Low complexity" evidence="4">
    <location>
        <begin position="597"/>
        <end position="612"/>
    </location>
</feature>
<evidence type="ECO:0000256" key="3">
    <source>
        <dbReference type="SAM" id="Coils"/>
    </source>
</evidence>
<protein>
    <submittedName>
        <fullName evidence="7">RhoGAP-domain-containing protein</fullName>
    </submittedName>
</protein>
<dbReference type="InterPro" id="IPR008936">
    <property type="entry name" value="Rho_GTPase_activation_prot"/>
</dbReference>
<organism evidence="7 8">
    <name type="scientific">Basidiobolus meristosporus CBS 931.73</name>
    <dbReference type="NCBI Taxonomy" id="1314790"/>
    <lineage>
        <taxon>Eukaryota</taxon>
        <taxon>Fungi</taxon>
        <taxon>Fungi incertae sedis</taxon>
        <taxon>Zoopagomycota</taxon>
        <taxon>Entomophthoromycotina</taxon>
        <taxon>Basidiobolomycetes</taxon>
        <taxon>Basidiobolales</taxon>
        <taxon>Basidiobolaceae</taxon>
        <taxon>Basidiobolus</taxon>
    </lineage>
</organism>
<dbReference type="Pfam" id="PF00620">
    <property type="entry name" value="RhoGAP"/>
    <property type="match status" value="1"/>
</dbReference>
<dbReference type="InterPro" id="IPR027267">
    <property type="entry name" value="AH/BAR_dom_sf"/>
</dbReference>
<feature type="compositionally biased region" description="Polar residues" evidence="4">
    <location>
        <begin position="479"/>
        <end position="492"/>
    </location>
</feature>
<keyword evidence="1" id="KW-0343">GTPase activation</keyword>
<evidence type="ECO:0000256" key="1">
    <source>
        <dbReference type="ARBA" id="ARBA00022468"/>
    </source>
</evidence>
<dbReference type="PANTHER" id="PTHR23176:SF134">
    <property type="entry name" value="RHO-TYPE GTPASE-ACTIVATING PROTEIN"/>
    <property type="match status" value="1"/>
</dbReference>
<dbReference type="Proteomes" id="UP000193498">
    <property type="component" value="Unassembled WGS sequence"/>
</dbReference>
<dbReference type="PROSITE" id="PS50238">
    <property type="entry name" value="RHOGAP"/>
    <property type="match status" value="1"/>
</dbReference>
<dbReference type="InterPro" id="IPR000198">
    <property type="entry name" value="RhoGAP_dom"/>
</dbReference>
<accession>A0A1Y1YAY4</accession>
<dbReference type="SMART" id="SM00324">
    <property type="entry name" value="RhoGAP"/>
    <property type="match status" value="1"/>
</dbReference>
<proteinExistence type="predicted"/>
<dbReference type="OrthoDB" id="79452at2759"/>
<feature type="coiled-coil region" evidence="3">
    <location>
        <begin position="160"/>
        <end position="187"/>
    </location>
</feature>
<keyword evidence="8" id="KW-1185">Reference proteome</keyword>
<keyword evidence="2 3" id="KW-0175">Coiled coil</keyword>
<evidence type="ECO:0000313" key="7">
    <source>
        <dbReference type="EMBL" id="ORX95159.1"/>
    </source>
</evidence>
<dbReference type="InterPro" id="IPR031160">
    <property type="entry name" value="F_BAR_dom"/>
</dbReference>
<gene>
    <name evidence="7" type="ORF">K493DRAFT_337473</name>
</gene>
<dbReference type="SUPFAM" id="SSF103657">
    <property type="entry name" value="BAR/IMD domain-like"/>
    <property type="match status" value="1"/>
</dbReference>
<feature type="compositionally biased region" description="Polar residues" evidence="4">
    <location>
        <begin position="615"/>
        <end position="661"/>
    </location>
</feature>
<sequence length="661" mass="74557">MAEGNQTELASLLNFFRNRLIIEDQYWKSLDKLAKKQAEFFPLMTGTSNLMTTSQQAFKAIVSAHEDMAAAHKTIAERLSREVVQCLAMIKDKHRTKSAQVKSTLKSSNKEYLEYRTQVLPKLQKAYTSKCESLQQAFGNDEENQPSRHKHAVSKNLAKYAKAKKEMDDADEDYRQGIQELERVRQKHAFHTKSAFEESRVMEIERIEQTKEIFQKFGIAEQEMCDRTNAILEQIFPYVECIKPDVDIKLFSASRQSHDYALPPPVYYHNYYVGVTKDLIFGVPLTEHHRLKKRHVPLIVEKCIDFIDHHGLDKEGIYRISGKHTQVQQLRQAFEKSEAISLTDDVSVASVAGLLKTYIKELPEPLFPFPFNERVEYSKNPDSADRLLTLRHKLSTLPDAHLYTLLYLARHLSRVVQHSDVNKMNLSNICLIFTPVIFYDAPDSTGAGFLAERQCDIVLEDLVGNIQDISDSDGLLNTEGLSSRNRSSQPSGLSPARQHSRNLSADAILKSSPRLPERSHSANALLSKEYRLSEPSIDSLSISTRNSQLSFESHNSQFSFSDNAEFSLSTIPEASFEALKTPESPSFLHPLPPSLPPRGSYSPRSSISSSRSWNRESTQGDVSLSESSQDSEPTTAKCSSTSTVAPTHSITPPESLNNLIS</sequence>
<evidence type="ECO:0000313" key="8">
    <source>
        <dbReference type="Proteomes" id="UP000193498"/>
    </source>
</evidence>
<dbReference type="PANTHER" id="PTHR23176">
    <property type="entry name" value="RHO/RAC/CDC GTPASE-ACTIVATING PROTEIN"/>
    <property type="match status" value="1"/>
</dbReference>
<dbReference type="GO" id="GO:0005096">
    <property type="term" value="F:GTPase activator activity"/>
    <property type="evidence" value="ECO:0007669"/>
    <property type="project" value="UniProtKB-KW"/>
</dbReference>
<reference evidence="7 8" key="1">
    <citation type="submission" date="2016-07" db="EMBL/GenBank/DDBJ databases">
        <title>Pervasive Adenine N6-methylation of Active Genes in Fungi.</title>
        <authorList>
            <consortium name="DOE Joint Genome Institute"/>
            <person name="Mondo S.J."/>
            <person name="Dannebaum R.O."/>
            <person name="Kuo R.C."/>
            <person name="Labutti K."/>
            <person name="Haridas S."/>
            <person name="Kuo A."/>
            <person name="Salamov A."/>
            <person name="Ahrendt S.R."/>
            <person name="Lipzen A."/>
            <person name="Sullivan W."/>
            <person name="Andreopoulos W.B."/>
            <person name="Clum A."/>
            <person name="Lindquist E."/>
            <person name="Daum C."/>
            <person name="Ramamoorthy G.K."/>
            <person name="Gryganskyi A."/>
            <person name="Culley D."/>
            <person name="Magnuson J.K."/>
            <person name="James T.Y."/>
            <person name="O'Malley M.A."/>
            <person name="Stajich J.E."/>
            <person name="Spatafora J.W."/>
            <person name="Visel A."/>
            <person name="Grigoriev I.V."/>
        </authorList>
    </citation>
    <scope>NUCLEOTIDE SEQUENCE [LARGE SCALE GENOMIC DNA]</scope>
    <source>
        <strain evidence="7 8">CBS 931.73</strain>
    </source>
</reference>
<evidence type="ECO:0000256" key="4">
    <source>
        <dbReference type="SAM" id="MobiDB-lite"/>
    </source>
</evidence>
<dbReference type="CDD" id="cd00159">
    <property type="entry name" value="RhoGAP"/>
    <property type="match status" value="1"/>
</dbReference>
<feature type="domain" description="Rho-GAP" evidence="5">
    <location>
        <begin position="283"/>
        <end position="470"/>
    </location>
</feature>
<dbReference type="Gene3D" id="1.10.555.10">
    <property type="entry name" value="Rho GTPase activation protein"/>
    <property type="match status" value="1"/>
</dbReference>
<dbReference type="InterPro" id="IPR050729">
    <property type="entry name" value="Rho-GAP"/>
</dbReference>
<dbReference type="STRING" id="1314790.A0A1Y1YAY4"/>
<dbReference type="EMBL" id="MCFE01000184">
    <property type="protein sequence ID" value="ORX95159.1"/>
    <property type="molecule type" value="Genomic_DNA"/>
</dbReference>
<dbReference type="Gene3D" id="1.20.1270.60">
    <property type="entry name" value="Arfaptin homology (AH) domain/BAR domain"/>
    <property type="match status" value="1"/>
</dbReference>
<dbReference type="AlphaFoldDB" id="A0A1Y1YAY4"/>
<dbReference type="Pfam" id="PF00611">
    <property type="entry name" value="FCH"/>
    <property type="match status" value="1"/>
</dbReference>
<evidence type="ECO:0000259" key="6">
    <source>
        <dbReference type="PROSITE" id="PS51741"/>
    </source>
</evidence>
<dbReference type="InParanoid" id="A0A1Y1YAY4"/>